<dbReference type="InterPro" id="IPR001810">
    <property type="entry name" value="F-box_dom"/>
</dbReference>
<dbReference type="PANTHER" id="PTHR31672">
    <property type="entry name" value="BNACNNG10540D PROTEIN"/>
    <property type="match status" value="1"/>
</dbReference>
<dbReference type="PANTHER" id="PTHR31672:SF13">
    <property type="entry name" value="F-BOX PROTEIN CPR30-LIKE"/>
    <property type="match status" value="1"/>
</dbReference>
<evidence type="ECO:0000259" key="1">
    <source>
        <dbReference type="PROSITE" id="PS50181"/>
    </source>
</evidence>
<dbReference type="SUPFAM" id="SSF81383">
    <property type="entry name" value="F-box domain"/>
    <property type="match status" value="1"/>
</dbReference>
<dbReference type="PROSITE" id="PS50181">
    <property type="entry name" value="FBOX"/>
    <property type="match status" value="1"/>
</dbReference>
<accession>A0AAW2PEK1</accession>
<dbReference type="Pfam" id="PF12937">
    <property type="entry name" value="F-box-like"/>
    <property type="match status" value="1"/>
</dbReference>
<dbReference type="InterPro" id="IPR036047">
    <property type="entry name" value="F-box-like_dom_sf"/>
</dbReference>
<sequence>MGNLGTRLSVSPIKESLRNWTSSIIWTLVANKARGLRRFVVYRFSQNKRSDESTPTFPPEVVIEILSWLPLKSLTTAQLVCKQWRALIHDHYFIQKHMGQSSVVWHWYNVRAGRSSHVDSFSYLHGCDGLLLLRNNSSFKYCVWNPATRRVLELPDPHSGNYGFVFCYVPATGNYRIVAIFNDRENGRRFKDRVSVVSAGEAVHCLIVIKVGDERCERVVSLDMGTETFTVSHLPEGLTCNRTTLWDLDWDGKLALVQIVGQNLEVMELEDYKKHRWCANKKVIPLPSMKKGNSGDRNLFPLFAKQGDIWFWLKGEKIFTYTIKTGQVCNVKKSQTFSLSNKLYPYKPSLVTFEGMVPDTMLEKLRPRLSFD</sequence>
<dbReference type="CDD" id="cd22157">
    <property type="entry name" value="F-box_AtFBW1-like"/>
    <property type="match status" value="1"/>
</dbReference>
<dbReference type="InterPro" id="IPR050796">
    <property type="entry name" value="SCF_F-box_component"/>
</dbReference>
<feature type="domain" description="F-box" evidence="1">
    <location>
        <begin position="51"/>
        <end position="97"/>
    </location>
</feature>
<comment type="caution">
    <text evidence="2">The sequence shown here is derived from an EMBL/GenBank/DDBJ whole genome shotgun (WGS) entry which is preliminary data.</text>
</comment>
<evidence type="ECO:0000313" key="2">
    <source>
        <dbReference type="EMBL" id="KAL0353214.1"/>
    </source>
</evidence>
<dbReference type="Gene3D" id="1.20.1280.50">
    <property type="match status" value="1"/>
</dbReference>
<reference evidence="2" key="1">
    <citation type="submission" date="2020-06" db="EMBL/GenBank/DDBJ databases">
        <authorList>
            <person name="Li T."/>
            <person name="Hu X."/>
            <person name="Zhang T."/>
            <person name="Song X."/>
            <person name="Zhang H."/>
            <person name="Dai N."/>
            <person name="Sheng W."/>
            <person name="Hou X."/>
            <person name="Wei L."/>
        </authorList>
    </citation>
    <scope>NUCLEOTIDE SEQUENCE</scope>
    <source>
        <strain evidence="2">G01</strain>
        <tissue evidence="2">Leaf</tissue>
    </source>
</reference>
<gene>
    <name evidence="2" type="ORF">Sangu_0902700</name>
</gene>
<protein>
    <recommendedName>
        <fullName evidence="1">F-box domain-containing protein</fullName>
    </recommendedName>
</protein>
<dbReference type="SMART" id="SM00256">
    <property type="entry name" value="FBOX"/>
    <property type="match status" value="1"/>
</dbReference>
<name>A0AAW2PEK1_9LAMI</name>
<organism evidence="2">
    <name type="scientific">Sesamum angustifolium</name>
    <dbReference type="NCBI Taxonomy" id="2727405"/>
    <lineage>
        <taxon>Eukaryota</taxon>
        <taxon>Viridiplantae</taxon>
        <taxon>Streptophyta</taxon>
        <taxon>Embryophyta</taxon>
        <taxon>Tracheophyta</taxon>
        <taxon>Spermatophyta</taxon>
        <taxon>Magnoliopsida</taxon>
        <taxon>eudicotyledons</taxon>
        <taxon>Gunneridae</taxon>
        <taxon>Pentapetalae</taxon>
        <taxon>asterids</taxon>
        <taxon>lamiids</taxon>
        <taxon>Lamiales</taxon>
        <taxon>Pedaliaceae</taxon>
        <taxon>Sesamum</taxon>
    </lineage>
</organism>
<dbReference type="AlphaFoldDB" id="A0AAW2PEK1"/>
<dbReference type="EMBL" id="JACGWK010000005">
    <property type="protein sequence ID" value="KAL0353214.1"/>
    <property type="molecule type" value="Genomic_DNA"/>
</dbReference>
<proteinExistence type="predicted"/>
<reference evidence="2" key="2">
    <citation type="journal article" date="2024" name="Plant">
        <title>Genomic evolution and insights into agronomic trait innovations of Sesamum species.</title>
        <authorList>
            <person name="Miao H."/>
            <person name="Wang L."/>
            <person name="Qu L."/>
            <person name="Liu H."/>
            <person name="Sun Y."/>
            <person name="Le M."/>
            <person name="Wang Q."/>
            <person name="Wei S."/>
            <person name="Zheng Y."/>
            <person name="Lin W."/>
            <person name="Duan Y."/>
            <person name="Cao H."/>
            <person name="Xiong S."/>
            <person name="Wang X."/>
            <person name="Wei L."/>
            <person name="Li C."/>
            <person name="Ma Q."/>
            <person name="Ju M."/>
            <person name="Zhao R."/>
            <person name="Li G."/>
            <person name="Mu C."/>
            <person name="Tian Q."/>
            <person name="Mei H."/>
            <person name="Zhang T."/>
            <person name="Gao T."/>
            <person name="Zhang H."/>
        </authorList>
    </citation>
    <scope>NUCLEOTIDE SEQUENCE</scope>
    <source>
        <strain evidence="2">G01</strain>
    </source>
</reference>